<organism evidence="3 4">
    <name type="scientific">Couchioplanes caeruleus subsp. caeruleus</name>
    <dbReference type="NCBI Taxonomy" id="56427"/>
    <lineage>
        <taxon>Bacteria</taxon>
        <taxon>Bacillati</taxon>
        <taxon>Actinomycetota</taxon>
        <taxon>Actinomycetes</taxon>
        <taxon>Micromonosporales</taxon>
        <taxon>Micromonosporaceae</taxon>
        <taxon>Couchioplanes</taxon>
    </lineage>
</organism>
<name>A0A1K0GVQ7_9ACTN</name>
<dbReference type="PANTHER" id="PTHR43681:SF1">
    <property type="entry name" value="SARCALUMENIN"/>
    <property type="match status" value="1"/>
</dbReference>
<dbReference type="Proteomes" id="UP000182486">
    <property type="component" value="Unassembled WGS sequence"/>
</dbReference>
<protein>
    <recommendedName>
        <fullName evidence="2">Dynamin N-terminal domain-containing protein</fullName>
    </recommendedName>
</protein>
<sequence length="614" mass="64808">MTAPRDLAQALDSAVSDALAAVRAADADAGAELAELRRRRLTRPSIVLVGETKRGKSSLINALLGVPGLSPVDAAVATAAYLHFSPGATAGAVAYVPGLGEPVDLELRELGDWATGRGGPRAPRRIEVTHPAPLLQYVSLLDTPGVGGLDPAHTAVALDAVERATALLFVADASAPLSQPELDFLVAASERVDTVVFALTKVDAFPGWRRIADDNRVLLRARAPRFADAPWFPVSARLAEVALGVPAGEQAALVEASHIAALQHALVELAGRGHQLQLANVLRAARAELVRLEQAAEARVRAAEADPGETARVREERGALAARKRTEQRQWALLLSTETQRARVEVVGLLRTRVATLQQDVAARIDTLRGGALAALPDRVDAELQAVAVRLSEDLRATFRQVGERVLAQVFDDEELAGMLDRLNATLRHTLAAGPPRDGSGDSLLVALSAGGIAFMAGRGAMFGASVLGAGGAVAGGLLVPVAGLGLGLAAGGYVLYRRRVQTDRQQARAWLRDVLAEARAALQDEISHRFTDLQYALSVAVDDAVERRLRELDAHIAELDAAAAEDAAGRARRRSRATAELQQVRGRLAQVDEVLTRARALAPASAPIGQENA</sequence>
<dbReference type="InterPro" id="IPR045063">
    <property type="entry name" value="Dynamin_N"/>
</dbReference>
<dbReference type="Pfam" id="PF00350">
    <property type="entry name" value="Dynamin_N"/>
    <property type="match status" value="1"/>
</dbReference>
<keyword evidence="1" id="KW-1133">Transmembrane helix</keyword>
<dbReference type="PANTHER" id="PTHR43681">
    <property type="entry name" value="TRANSMEMBRANE GTPASE FZO"/>
    <property type="match status" value="1"/>
</dbReference>
<evidence type="ECO:0000313" key="4">
    <source>
        <dbReference type="Proteomes" id="UP000182486"/>
    </source>
</evidence>
<feature type="transmembrane region" description="Helical" evidence="1">
    <location>
        <begin position="474"/>
        <end position="497"/>
    </location>
</feature>
<keyword evidence="1" id="KW-0472">Membrane</keyword>
<evidence type="ECO:0000313" key="3">
    <source>
        <dbReference type="EMBL" id="OJF15468.1"/>
    </source>
</evidence>
<dbReference type="InterPro" id="IPR027417">
    <property type="entry name" value="P-loop_NTPase"/>
</dbReference>
<dbReference type="EMBL" id="MEIA01000017">
    <property type="protein sequence ID" value="OJF15468.1"/>
    <property type="molecule type" value="Genomic_DNA"/>
</dbReference>
<evidence type="ECO:0000256" key="1">
    <source>
        <dbReference type="SAM" id="Phobius"/>
    </source>
</evidence>
<comment type="caution">
    <text evidence="3">The sequence shown here is derived from an EMBL/GenBank/DDBJ whole genome shotgun (WGS) entry which is preliminary data.</text>
</comment>
<feature type="domain" description="Dynamin N-terminal" evidence="2">
    <location>
        <begin position="46"/>
        <end position="195"/>
    </location>
</feature>
<reference evidence="3 4" key="1">
    <citation type="submission" date="2016-09" db="EMBL/GenBank/DDBJ databases">
        <title>Couchioplanes caeruleus draft genome sequence.</title>
        <authorList>
            <person name="Sheehan J."/>
            <person name="Caffrey P."/>
        </authorList>
    </citation>
    <scope>NUCLEOTIDE SEQUENCE [LARGE SCALE GENOMIC DNA]</scope>
    <source>
        <strain evidence="3 4">DSM 43634</strain>
    </source>
</reference>
<dbReference type="AlphaFoldDB" id="A0A1K0GVQ7"/>
<keyword evidence="1" id="KW-0812">Transmembrane</keyword>
<gene>
    <name evidence="3" type="ORF">BG844_04340</name>
</gene>
<dbReference type="SUPFAM" id="SSF52540">
    <property type="entry name" value="P-loop containing nucleoside triphosphate hydrolases"/>
    <property type="match status" value="1"/>
</dbReference>
<dbReference type="Gene3D" id="3.40.50.300">
    <property type="entry name" value="P-loop containing nucleotide triphosphate hydrolases"/>
    <property type="match status" value="1"/>
</dbReference>
<accession>A0A1K0GVQ7</accession>
<dbReference type="RefSeq" id="WP_071803433.1">
    <property type="nucleotide sequence ID" value="NZ_MEIA01000017.1"/>
</dbReference>
<evidence type="ECO:0000259" key="2">
    <source>
        <dbReference type="Pfam" id="PF00350"/>
    </source>
</evidence>
<keyword evidence="4" id="KW-1185">Reference proteome</keyword>
<dbReference type="InterPro" id="IPR051943">
    <property type="entry name" value="TRAFAC_Dynamin-like_GTPase"/>
</dbReference>
<proteinExistence type="predicted"/>